<keyword evidence="16" id="KW-1185">Reference proteome</keyword>
<reference evidence="15 16" key="1">
    <citation type="submission" date="2019-05" db="EMBL/GenBank/DDBJ databases">
        <title>Another draft genome of Portunus trituberculatus and its Hox gene families provides insights of decapod evolution.</title>
        <authorList>
            <person name="Jeong J.-H."/>
            <person name="Song I."/>
            <person name="Kim S."/>
            <person name="Choi T."/>
            <person name="Kim D."/>
            <person name="Ryu S."/>
            <person name="Kim W."/>
        </authorList>
    </citation>
    <scope>NUCLEOTIDE SEQUENCE [LARGE SCALE GENOMIC DNA]</scope>
    <source>
        <tissue evidence="15">Muscle</tissue>
    </source>
</reference>
<dbReference type="PANTHER" id="PTHR13046">
    <property type="entry name" value="PROTEASE U48 CAAX PRENYL PROTEASE RCE1"/>
    <property type="match status" value="1"/>
</dbReference>
<dbReference type="GO" id="GO:0004222">
    <property type="term" value="F:metalloendopeptidase activity"/>
    <property type="evidence" value="ECO:0007669"/>
    <property type="project" value="InterPro"/>
</dbReference>
<dbReference type="Pfam" id="PF02517">
    <property type="entry name" value="Rce1-like"/>
    <property type="match status" value="1"/>
</dbReference>
<keyword evidence="5" id="KW-0378">Hydrolase</keyword>
<organism evidence="15 16">
    <name type="scientific">Portunus trituberculatus</name>
    <name type="common">Swimming crab</name>
    <name type="synonym">Neptunus trituberculatus</name>
    <dbReference type="NCBI Taxonomy" id="210409"/>
    <lineage>
        <taxon>Eukaryota</taxon>
        <taxon>Metazoa</taxon>
        <taxon>Ecdysozoa</taxon>
        <taxon>Arthropoda</taxon>
        <taxon>Crustacea</taxon>
        <taxon>Multicrustacea</taxon>
        <taxon>Malacostraca</taxon>
        <taxon>Eumalacostraca</taxon>
        <taxon>Eucarida</taxon>
        <taxon>Decapoda</taxon>
        <taxon>Pleocyemata</taxon>
        <taxon>Brachyura</taxon>
        <taxon>Eubrachyura</taxon>
        <taxon>Portunoidea</taxon>
        <taxon>Portunidae</taxon>
        <taxon>Portuninae</taxon>
        <taxon>Portunus</taxon>
    </lineage>
</organism>
<dbReference type="PANTHER" id="PTHR13046:SF0">
    <property type="entry name" value="CAAX PRENYL PROTEASE 2"/>
    <property type="match status" value="1"/>
</dbReference>
<accession>A0A5B7DW41</accession>
<keyword evidence="6" id="KW-0256">Endoplasmic reticulum</keyword>
<dbReference type="InterPro" id="IPR003675">
    <property type="entry name" value="Rce1/LyrA-like_dom"/>
</dbReference>
<comment type="subcellular location">
    <subcellularLocation>
        <location evidence="1">Endoplasmic reticulum membrane</location>
        <topology evidence="1">Multi-pass membrane protein</topology>
    </subcellularLocation>
</comment>
<evidence type="ECO:0000256" key="4">
    <source>
        <dbReference type="ARBA" id="ARBA00022692"/>
    </source>
</evidence>
<keyword evidence="4 13" id="KW-0812">Transmembrane</keyword>
<feature type="transmembrane region" description="Helical" evidence="13">
    <location>
        <begin position="96"/>
        <end position="115"/>
    </location>
</feature>
<evidence type="ECO:0000256" key="1">
    <source>
        <dbReference type="ARBA" id="ARBA00004477"/>
    </source>
</evidence>
<evidence type="ECO:0000256" key="2">
    <source>
        <dbReference type="ARBA" id="ARBA00006897"/>
    </source>
</evidence>
<dbReference type="OrthoDB" id="271604at2759"/>
<evidence type="ECO:0000256" key="11">
    <source>
        <dbReference type="ARBA" id="ARBA00049729"/>
    </source>
</evidence>
<evidence type="ECO:0000313" key="15">
    <source>
        <dbReference type="EMBL" id="MPC25206.1"/>
    </source>
</evidence>
<comment type="catalytic activity">
    <reaction evidence="10">
        <text>Hydrolyzes the peptide bond -P2-(S-farnesyl or geranylgeranyl)C-P1'-P2'-P3'-COOH where P1' and P2' are amino acids with aliphatic sidechains and P3' is any C-terminal residue.</text>
        <dbReference type="EC" id="3.4.26.1"/>
    </reaction>
</comment>
<dbReference type="AlphaFoldDB" id="A0A5B7DW41"/>
<dbReference type="GO" id="GO:0071586">
    <property type="term" value="P:CAAX-box protein processing"/>
    <property type="evidence" value="ECO:0007669"/>
    <property type="project" value="InterPro"/>
</dbReference>
<name>A0A5B7DW41_PORTR</name>
<evidence type="ECO:0000256" key="10">
    <source>
        <dbReference type="ARBA" id="ARBA00047280"/>
    </source>
</evidence>
<evidence type="ECO:0000256" key="8">
    <source>
        <dbReference type="ARBA" id="ARBA00023136"/>
    </source>
</evidence>
<protein>
    <recommendedName>
        <fullName evidence="12">CAAX prenyl protease 2</fullName>
        <ecNumber evidence="11">3.4.26.1</ecNumber>
    </recommendedName>
    <alternativeName>
        <fullName evidence="9">Farnesylated proteins-converting enzyme 2</fullName>
    </alternativeName>
</protein>
<comment type="similarity">
    <text evidence="2">Belongs to the peptidase U48 family.</text>
</comment>
<keyword evidence="3 15" id="KW-0645">Protease</keyword>
<dbReference type="EMBL" id="VSRR010001431">
    <property type="protein sequence ID" value="MPC25206.1"/>
    <property type="molecule type" value="Genomic_DNA"/>
</dbReference>
<gene>
    <name evidence="15" type="primary">Sras</name>
    <name evidence="15" type="ORF">E2C01_018312</name>
</gene>
<evidence type="ECO:0000256" key="6">
    <source>
        <dbReference type="ARBA" id="ARBA00022824"/>
    </source>
</evidence>
<feature type="domain" description="CAAX prenyl protease 2/Lysostaphin resistance protein A-like" evidence="14">
    <location>
        <begin position="184"/>
        <end position="265"/>
    </location>
</feature>
<dbReference type="EC" id="3.4.26.1" evidence="11"/>
<dbReference type="Proteomes" id="UP000324222">
    <property type="component" value="Unassembled WGS sequence"/>
</dbReference>
<keyword evidence="8 13" id="KW-0472">Membrane</keyword>
<evidence type="ECO:0000256" key="13">
    <source>
        <dbReference type="SAM" id="Phobius"/>
    </source>
</evidence>
<feature type="transmembrane region" description="Helical" evidence="13">
    <location>
        <begin position="135"/>
        <end position="155"/>
    </location>
</feature>
<feature type="transmembrane region" description="Helical" evidence="13">
    <location>
        <begin position="63"/>
        <end position="84"/>
    </location>
</feature>
<evidence type="ECO:0000256" key="12">
    <source>
        <dbReference type="ARBA" id="ARBA00049763"/>
    </source>
</evidence>
<evidence type="ECO:0000256" key="7">
    <source>
        <dbReference type="ARBA" id="ARBA00022989"/>
    </source>
</evidence>
<evidence type="ECO:0000256" key="5">
    <source>
        <dbReference type="ARBA" id="ARBA00022801"/>
    </source>
</evidence>
<keyword evidence="7 13" id="KW-1133">Transmembrane helix</keyword>
<feature type="transmembrane region" description="Helical" evidence="13">
    <location>
        <begin position="285"/>
        <end position="304"/>
    </location>
</feature>
<evidence type="ECO:0000256" key="3">
    <source>
        <dbReference type="ARBA" id="ARBA00022670"/>
    </source>
</evidence>
<proteinExistence type="inferred from homology"/>
<evidence type="ECO:0000256" key="9">
    <source>
        <dbReference type="ARBA" id="ARBA00032607"/>
    </source>
</evidence>
<comment type="caution">
    <text evidence="15">The sequence shown here is derived from an EMBL/GenBank/DDBJ whole genome shotgun (WGS) entry which is preliminary data.</text>
</comment>
<evidence type="ECO:0000259" key="14">
    <source>
        <dbReference type="Pfam" id="PF02517"/>
    </source>
</evidence>
<dbReference type="GO" id="GO:0005789">
    <property type="term" value="C:endoplasmic reticulum membrane"/>
    <property type="evidence" value="ECO:0007669"/>
    <property type="project" value="UniProtKB-SubCell"/>
</dbReference>
<sequence>MQLARENERKTSLYRYVYRKRAREGGRVRGRGGECGDVNRQTRQRRAESCCASTIMSGWCLKEIFVCFLLSVLYVGSLYVWNATQGRDHPSTIKKRCISVFFMTIVSPLFVIWFGNQDYDEVSLWAQMGLRWEGLLPALVVPLFLTFILFLGPLVQSHLSVPVTATLRMYMDPLYWYNTAQNPIWWRNQLVAPFSEEFTFRACMLPILLQCLTPGKAIFVAPLFFGVAHLHHAVDRLNAGITLPAVILISRHFLPLFAVHAFCNHIGVPEVKEMLKAPAPLRSKLMACHVLGLVAWYFLLYPLTEPSLYSNAVLAL</sequence>
<dbReference type="InterPro" id="IPR039731">
    <property type="entry name" value="Rce1"/>
</dbReference>
<evidence type="ECO:0000313" key="16">
    <source>
        <dbReference type="Proteomes" id="UP000324222"/>
    </source>
</evidence>